<feature type="domain" description="DUF4283" evidence="2">
    <location>
        <begin position="39"/>
        <end position="117"/>
    </location>
</feature>
<proteinExistence type="predicted"/>
<dbReference type="OrthoDB" id="1461917at2759"/>
<dbReference type="InterPro" id="IPR025836">
    <property type="entry name" value="Zn_knuckle_CX2CX4HX4C"/>
</dbReference>
<dbReference type="KEGG" id="rsz:108838694"/>
<reference evidence="4" key="1">
    <citation type="journal article" date="2019" name="Database">
        <title>The radish genome database (RadishGD): an integrated information resource for radish genomics.</title>
        <authorList>
            <person name="Yu H.J."/>
            <person name="Baek S."/>
            <person name="Lee Y.J."/>
            <person name="Cho A."/>
            <person name="Mun J.H."/>
        </authorList>
    </citation>
    <scope>NUCLEOTIDE SEQUENCE [LARGE SCALE GENOMIC DNA]</scope>
    <source>
        <strain evidence="4">cv. WK10039</strain>
    </source>
</reference>
<evidence type="ECO:0000256" key="1">
    <source>
        <dbReference type="SAM" id="MobiDB-lite"/>
    </source>
</evidence>
<evidence type="ECO:0000313" key="5">
    <source>
        <dbReference type="RefSeq" id="XP_018467084.1"/>
    </source>
</evidence>
<reference evidence="5" key="2">
    <citation type="submission" date="2025-08" db="UniProtKB">
        <authorList>
            <consortium name="RefSeq"/>
        </authorList>
    </citation>
    <scope>IDENTIFICATION</scope>
    <source>
        <tissue evidence="5">Leaf</tissue>
    </source>
</reference>
<protein>
    <submittedName>
        <fullName evidence="5">Uncharacterized protein At4g02000-like</fullName>
    </submittedName>
</protein>
<dbReference type="Proteomes" id="UP000504610">
    <property type="component" value="Chromosome 2"/>
</dbReference>
<dbReference type="Pfam" id="PF14392">
    <property type="entry name" value="zf-CCHC_4"/>
    <property type="match status" value="1"/>
</dbReference>
<gene>
    <name evidence="5" type="primary">LOC108838694</name>
</gene>
<dbReference type="PANTHER" id="PTHR31286:SF163">
    <property type="entry name" value="ZINC KNUCKLE CX2CX4HX4C DOMAIN-CONTAINING PROTEIN"/>
    <property type="match status" value="1"/>
</dbReference>
<feature type="domain" description="Zinc knuckle CX2CX4HX4C" evidence="3">
    <location>
        <begin position="174"/>
        <end position="218"/>
    </location>
</feature>
<name>A0A6J0M4P9_RAPSA</name>
<keyword evidence="4" id="KW-1185">Reference proteome</keyword>
<dbReference type="AlphaFoldDB" id="A0A6J0M4P9"/>
<dbReference type="InterPro" id="IPR040256">
    <property type="entry name" value="At4g02000-like"/>
</dbReference>
<sequence length="343" mass="39520">MDRRYTKAEKGKGLALDPDEPQVKRIKTPALDTTELIRENSLTLIGRVTNPQEQRIQTLLPSLPRKLNIQGRVQGSDLGNNCFQYIFESEEDLQSVLANRPYHFCYWMVLLQRWEPVISNSFPSMIPFWINIKGLPLHYWQAPLVCKIGDELGLRESHELSKSSARVRVLVDGFQPLVKETIIEFESGEESKITLEYERLENHCSICLRLSHLKSQCPLNPPRAGCPEDAKALDPTPHSRVGRTDAYVQSREFFSSRREETETRSTHNDAFYQRVDRHGRAFGPRVSTRQTRNPPPPKHPNQEVTSKLQAPNLEREPHYASPPFTHNRELHVRTVSRGRALFP</sequence>
<dbReference type="PANTHER" id="PTHR31286">
    <property type="entry name" value="GLYCINE-RICH CELL WALL STRUCTURAL PROTEIN 1.8-LIKE"/>
    <property type="match status" value="1"/>
</dbReference>
<accession>A0A6J0M4P9</accession>
<dbReference type="GeneID" id="108838694"/>
<evidence type="ECO:0000259" key="3">
    <source>
        <dbReference type="Pfam" id="PF14392"/>
    </source>
</evidence>
<evidence type="ECO:0000313" key="4">
    <source>
        <dbReference type="Proteomes" id="UP000504610"/>
    </source>
</evidence>
<dbReference type="RefSeq" id="XP_018467084.1">
    <property type="nucleotide sequence ID" value="XM_018611582.2"/>
</dbReference>
<evidence type="ECO:0000259" key="2">
    <source>
        <dbReference type="Pfam" id="PF14111"/>
    </source>
</evidence>
<feature type="compositionally biased region" description="Basic and acidic residues" evidence="1">
    <location>
        <begin position="254"/>
        <end position="267"/>
    </location>
</feature>
<dbReference type="Pfam" id="PF14111">
    <property type="entry name" value="DUF4283"/>
    <property type="match status" value="1"/>
</dbReference>
<organism evidence="4 5">
    <name type="scientific">Raphanus sativus</name>
    <name type="common">Radish</name>
    <name type="synonym">Raphanus raphanistrum var. sativus</name>
    <dbReference type="NCBI Taxonomy" id="3726"/>
    <lineage>
        <taxon>Eukaryota</taxon>
        <taxon>Viridiplantae</taxon>
        <taxon>Streptophyta</taxon>
        <taxon>Embryophyta</taxon>
        <taxon>Tracheophyta</taxon>
        <taxon>Spermatophyta</taxon>
        <taxon>Magnoliopsida</taxon>
        <taxon>eudicotyledons</taxon>
        <taxon>Gunneridae</taxon>
        <taxon>Pentapetalae</taxon>
        <taxon>rosids</taxon>
        <taxon>malvids</taxon>
        <taxon>Brassicales</taxon>
        <taxon>Brassicaceae</taxon>
        <taxon>Brassiceae</taxon>
        <taxon>Raphanus</taxon>
    </lineage>
</organism>
<feature type="region of interest" description="Disordered" evidence="1">
    <location>
        <begin position="254"/>
        <end position="305"/>
    </location>
</feature>
<dbReference type="InterPro" id="IPR025558">
    <property type="entry name" value="DUF4283"/>
</dbReference>